<dbReference type="EMBL" id="OK558607">
    <property type="protein sequence ID" value="UPO70966.1"/>
    <property type="molecule type" value="Genomic_DNA"/>
</dbReference>
<proteinExistence type="predicted"/>
<evidence type="ECO:0000313" key="1">
    <source>
        <dbReference type="EMBL" id="UPO70966.1"/>
    </source>
</evidence>
<gene>
    <name evidence="1" type="ORF">11324_00012</name>
</gene>
<keyword evidence="2" id="KW-1185">Reference proteome</keyword>
<protein>
    <submittedName>
        <fullName evidence="1">Uncharacterized protein</fullName>
    </submittedName>
</protein>
<accession>A0AA46MKB5</accession>
<evidence type="ECO:0000313" key="2">
    <source>
        <dbReference type="Proteomes" id="UP001157400"/>
    </source>
</evidence>
<organism evidence="1 2">
    <name type="scientific">Lokiarchaeia virus SkuldV1</name>
    <dbReference type="NCBI Taxonomy" id="3058189"/>
    <lineage>
        <taxon>Viruses</taxon>
        <taxon>Varidnaviria</taxon>
        <taxon>Abadenavirae</taxon>
        <taxon>Produgelaviricota</taxon>
        <taxon>Belvinaviricetes</taxon>
        <taxon>Atroposvirales</taxon>
        <taxon>Skuldviridae</taxon>
        <taxon>Delusorvirus</taxon>
        <taxon>Delusorvirus hikurangiense</taxon>
    </lineage>
</organism>
<sequence>MKIKIKKKNGDYIAKIKNYKVFIQKDMTIEEAYNSLNEMYQKMKKILN</sequence>
<name>A0AA46MKB5_9VIRU</name>
<reference evidence="1" key="1">
    <citation type="submission" date="2021-10" db="EMBL/GenBank/DDBJ databases">
        <authorList>
            <person name="Medvedeva S."/>
            <person name="Sun J."/>
            <person name="Yutin N."/>
            <person name="Koonin E.V."/>
            <person name="Nunoura T."/>
            <person name="Rinke C."/>
            <person name="Krupovic M."/>
        </authorList>
    </citation>
    <scope>NUCLEOTIDE SEQUENCE</scope>
    <source>
        <strain evidence="1">SkuldV1</strain>
    </source>
</reference>
<dbReference type="Proteomes" id="UP001157400">
    <property type="component" value="Segment"/>
</dbReference>